<name>A0A2K1IBI7_PHYPA</name>
<reference evidence="1 3" key="2">
    <citation type="journal article" date="2018" name="Plant J.">
        <title>The Physcomitrella patens chromosome-scale assembly reveals moss genome structure and evolution.</title>
        <authorList>
            <person name="Lang D."/>
            <person name="Ullrich K.K."/>
            <person name="Murat F."/>
            <person name="Fuchs J."/>
            <person name="Jenkins J."/>
            <person name="Haas F.B."/>
            <person name="Piednoel M."/>
            <person name="Gundlach H."/>
            <person name="Van Bel M."/>
            <person name="Meyberg R."/>
            <person name="Vives C."/>
            <person name="Morata J."/>
            <person name="Symeonidi A."/>
            <person name="Hiss M."/>
            <person name="Muchero W."/>
            <person name="Kamisugi Y."/>
            <person name="Saleh O."/>
            <person name="Blanc G."/>
            <person name="Decker E.L."/>
            <person name="van Gessel N."/>
            <person name="Grimwood J."/>
            <person name="Hayes R.D."/>
            <person name="Graham S.W."/>
            <person name="Gunter L.E."/>
            <person name="McDaniel S.F."/>
            <person name="Hoernstein S.N.W."/>
            <person name="Larsson A."/>
            <person name="Li F.W."/>
            <person name="Perroud P.F."/>
            <person name="Phillips J."/>
            <person name="Ranjan P."/>
            <person name="Rokshar D.S."/>
            <person name="Rothfels C.J."/>
            <person name="Schneider L."/>
            <person name="Shu S."/>
            <person name="Stevenson D.W."/>
            <person name="Thummler F."/>
            <person name="Tillich M."/>
            <person name="Villarreal Aguilar J.C."/>
            <person name="Widiez T."/>
            <person name="Wong G.K."/>
            <person name="Wymore A."/>
            <person name="Zhang Y."/>
            <person name="Zimmer A.D."/>
            <person name="Quatrano R.S."/>
            <person name="Mayer K.F.X."/>
            <person name="Goodstein D."/>
            <person name="Casacuberta J.M."/>
            <person name="Vandepoele K."/>
            <person name="Reski R."/>
            <person name="Cuming A.C."/>
            <person name="Tuskan G.A."/>
            <person name="Maumus F."/>
            <person name="Salse J."/>
            <person name="Schmutz J."/>
            <person name="Rensing S.A."/>
        </authorList>
    </citation>
    <scope>NUCLEOTIDE SEQUENCE [LARGE SCALE GENOMIC DNA]</scope>
    <source>
        <strain evidence="2 3">cv. Gransden 2004</strain>
    </source>
</reference>
<dbReference type="Gramene" id="Pp3c26_2229V3.1">
    <property type="protein sequence ID" value="PAC:32917203.CDS.1"/>
    <property type="gene ID" value="Pp3c26_2229"/>
</dbReference>
<dbReference type="AlphaFoldDB" id="A0A2K1IBI7"/>
<sequence>MYNSSTVLLFGNRIPSVHSEAYRMRRKHHLPCKTKLSRAYRNPSHLLRVFTGSHCDYDSTEFQACTRQNIGCVEGITYHAKQDFHQTEFLSTFGLVFSGPTGKR</sequence>
<dbReference type="EnsemblPlants" id="Pp3c26_2229V3.1">
    <property type="protein sequence ID" value="PAC:32917203.CDS.1"/>
    <property type="gene ID" value="Pp3c26_2229"/>
</dbReference>
<accession>A0A2K1IBI7</accession>
<dbReference type="Proteomes" id="UP000006727">
    <property type="component" value="Chromosome 26"/>
</dbReference>
<evidence type="ECO:0000313" key="3">
    <source>
        <dbReference type="Proteomes" id="UP000006727"/>
    </source>
</evidence>
<keyword evidence="3" id="KW-1185">Reference proteome</keyword>
<protein>
    <submittedName>
        <fullName evidence="1 2">Uncharacterized protein</fullName>
    </submittedName>
</protein>
<evidence type="ECO:0000313" key="1">
    <source>
        <dbReference type="EMBL" id="PNR26650.1"/>
    </source>
</evidence>
<proteinExistence type="predicted"/>
<dbReference type="InParanoid" id="A0A2K1IBI7"/>
<reference evidence="1 3" key="1">
    <citation type="journal article" date="2008" name="Science">
        <title>The Physcomitrella genome reveals evolutionary insights into the conquest of land by plants.</title>
        <authorList>
            <person name="Rensing S."/>
            <person name="Lang D."/>
            <person name="Zimmer A."/>
            <person name="Terry A."/>
            <person name="Salamov A."/>
            <person name="Shapiro H."/>
            <person name="Nishiyama T."/>
            <person name="Perroud P.-F."/>
            <person name="Lindquist E."/>
            <person name="Kamisugi Y."/>
            <person name="Tanahashi T."/>
            <person name="Sakakibara K."/>
            <person name="Fujita T."/>
            <person name="Oishi K."/>
            <person name="Shin-I T."/>
            <person name="Kuroki Y."/>
            <person name="Toyoda A."/>
            <person name="Suzuki Y."/>
            <person name="Hashimoto A."/>
            <person name="Yamaguchi K."/>
            <person name="Sugano A."/>
            <person name="Kohara Y."/>
            <person name="Fujiyama A."/>
            <person name="Anterola A."/>
            <person name="Aoki S."/>
            <person name="Ashton N."/>
            <person name="Barbazuk W.B."/>
            <person name="Barker E."/>
            <person name="Bennetzen J."/>
            <person name="Bezanilla M."/>
            <person name="Blankenship R."/>
            <person name="Cho S.H."/>
            <person name="Dutcher S."/>
            <person name="Estelle M."/>
            <person name="Fawcett J.A."/>
            <person name="Gundlach H."/>
            <person name="Hanada K."/>
            <person name="Heyl A."/>
            <person name="Hicks K.A."/>
            <person name="Hugh J."/>
            <person name="Lohr M."/>
            <person name="Mayer K."/>
            <person name="Melkozernov A."/>
            <person name="Murata T."/>
            <person name="Nelson D."/>
            <person name="Pils B."/>
            <person name="Prigge M."/>
            <person name="Reiss B."/>
            <person name="Renner T."/>
            <person name="Rombauts S."/>
            <person name="Rushton P."/>
            <person name="Sanderfoot A."/>
            <person name="Schween G."/>
            <person name="Shiu S.-H."/>
            <person name="Stueber K."/>
            <person name="Theodoulou F.L."/>
            <person name="Tu H."/>
            <person name="Van de Peer Y."/>
            <person name="Verrier P.J."/>
            <person name="Waters E."/>
            <person name="Wood A."/>
            <person name="Yang L."/>
            <person name="Cove D."/>
            <person name="Cuming A."/>
            <person name="Hasebe M."/>
            <person name="Lucas S."/>
            <person name="Mishler D.B."/>
            <person name="Reski R."/>
            <person name="Grigoriev I."/>
            <person name="Quatrano R.S."/>
            <person name="Boore J.L."/>
        </authorList>
    </citation>
    <scope>NUCLEOTIDE SEQUENCE [LARGE SCALE GENOMIC DNA]</scope>
    <source>
        <strain evidence="2 3">cv. Gransden 2004</strain>
    </source>
</reference>
<evidence type="ECO:0000313" key="2">
    <source>
        <dbReference type="EnsemblPlants" id="PAC:32917203.CDS.1"/>
    </source>
</evidence>
<gene>
    <name evidence="1" type="ORF">PHYPA_030131</name>
</gene>
<organism evidence="1">
    <name type="scientific">Physcomitrium patens</name>
    <name type="common">Spreading-leaved earth moss</name>
    <name type="synonym">Physcomitrella patens</name>
    <dbReference type="NCBI Taxonomy" id="3218"/>
    <lineage>
        <taxon>Eukaryota</taxon>
        <taxon>Viridiplantae</taxon>
        <taxon>Streptophyta</taxon>
        <taxon>Embryophyta</taxon>
        <taxon>Bryophyta</taxon>
        <taxon>Bryophytina</taxon>
        <taxon>Bryopsida</taxon>
        <taxon>Funariidae</taxon>
        <taxon>Funariales</taxon>
        <taxon>Funariaceae</taxon>
        <taxon>Physcomitrium</taxon>
    </lineage>
</organism>
<reference evidence="2" key="3">
    <citation type="submission" date="2020-12" db="UniProtKB">
        <authorList>
            <consortium name="EnsemblPlants"/>
        </authorList>
    </citation>
    <scope>IDENTIFICATION</scope>
</reference>
<dbReference type="EMBL" id="ABEU02000026">
    <property type="protein sequence ID" value="PNR26650.1"/>
    <property type="molecule type" value="Genomic_DNA"/>
</dbReference>